<dbReference type="Pfam" id="PF01569">
    <property type="entry name" value="PAP2"/>
    <property type="match status" value="1"/>
</dbReference>
<feature type="domain" description="Phosphatidic acid phosphatase type 2/haloperoxidase" evidence="7">
    <location>
        <begin position="84"/>
        <end position="250"/>
    </location>
</feature>
<evidence type="ECO:0000313" key="8">
    <source>
        <dbReference type="EMBL" id="KAH9522658.1"/>
    </source>
</evidence>
<keyword evidence="5 6" id="KW-0472">Membrane</keyword>
<dbReference type="EMBL" id="ASGP02000002">
    <property type="protein sequence ID" value="KAH9522658.1"/>
    <property type="molecule type" value="Genomic_DNA"/>
</dbReference>
<dbReference type="InterPro" id="IPR043216">
    <property type="entry name" value="PAP-like"/>
</dbReference>
<name>A0A922I7D9_DERFA</name>
<gene>
    <name evidence="8" type="primary">PPAP2A_1</name>
    <name evidence="8" type="ORF">DERF_006224</name>
</gene>
<evidence type="ECO:0000256" key="2">
    <source>
        <dbReference type="ARBA" id="ARBA00008816"/>
    </source>
</evidence>
<feature type="transmembrane region" description="Helical" evidence="6">
    <location>
        <begin position="9"/>
        <end position="25"/>
    </location>
</feature>
<keyword evidence="4 6" id="KW-1133">Transmembrane helix</keyword>
<dbReference type="InterPro" id="IPR000326">
    <property type="entry name" value="PAP2/HPO"/>
</dbReference>
<protein>
    <submittedName>
        <fullName evidence="8">Acid phosphatase ues</fullName>
    </submittedName>
</protein>
<dbReference type="GO" id="GO:0006644">
    <property type="term" value="P:phospholipid metabolic process"/>
    <property type="evidence" value="ECO:0007669"/>
    <property type="project" value="InterPro"/>
</dbReference>
<evidence type="ECO:0000313" key="9">
    <source>
        <dbReference type="Proteomes" id="UP000790347"/>
    </source>
</evidence>
<feature type="transmembrane region" description="Helical" evidence="6">
    <location>
        <begin position="204"/>
        <end position="223"/>
    </location>
</feature>
<reference evidence="8" key="1">
    <citation type="submission" date="2013-05" db="EMBL/GenBank/DDBJ databases">
        <authorList>
            <person name="Yim A.K.Y."/>
            <person name="Chan T.F."/>
            <person name="Ji K.M."/>
            <person name="Liu X.Y."/>
            <person name="Zhou J.W."/>
            <person name="Li R.Q."/>
            <person name="Yang K.Y."/>
            <person name="Li J."/>
            <person name="Li M."/>
            <person name="Law P.T.W."/>
            <person name="Wu Y.L."/>
            <person name="Cai Z.L."/>
            <person name="Qin H."/>
            <person name="Bao Y."/>
            <person name="Leung R.K.K."/>
            <person name="Ng P.K.S."/>
            <person name="Zou J."/>
            <person name="Zhong X.J."/>
            <person name="Ran P.X."/>
            <person name="Zhong N.S."/>
            <person name="Liu Z.G."/>
            <person name="Tsui S.K.W."/>
        </authorList>
    </citation>
    <scope>NUCLEOTIDE SEQUENCE</scope>
    <source>
        <strain evidence="8">Derf</strain>
        <tissue evidence="8">Whole organism</tissue>
    </source>
</reference>
<dbReference type="SUPFAM" id="SSF48317">
    <property type="entry name" value="Acid phosphatase/Vanadium-dependent haloperoxidase"/>
    <property type="match status" value="1"/>
</dbReference>
<dbReference type="GO" id="GO:0008195">
    <property type="term" value="F:phosphatidate phosphatase activity"/>
    <property type="evidence" value="ECO:0007669"/>
    <property type="project" value="TreeGrafter"/>
</dbReference>
<keyword evidence="9" id="KW-1185">Reference proteome</keyword>
<feature type="transmembrane region" description="Helical" evidence="6">
    <location>
        <begin position="235"/>
        <end position="253"/>
    </location>
</feature>
<evidence type="ECO:0000259" key="7">
    <source>
        <dbReference type="SMART" id="SM00014"/>
    </source>
</evidence>
<dbReference type="PANTHER" id="PTHR10165">
    <property type="entry name" value="LIPID PHOSPHATE PHOSPHATASE"/>
    <property type="match status" value="1"/>
</dbReference>
<proteinExistence type="inferred from homology"/>
<organism evidence="8 9">
    <name type="scientific">Dermatophagoides farinae</name>
    <name type="common">American house dust mite</name>
    <dbReference type="NCBI Taxonomy" id="6954"/>
    <lineage>
        <taxon>Eukaryota</taxon>
        <taxon>Metazoa</taxon>
        <taxon>Ecdysozoa</taxon>
        <taxon>Arthropoda</taxon>
        <taxon>Chelicerata</taxon>
        <taxon>Arachnida</taxon>
        <taxon>Acari</taxon>
        <taxon>Acariformes</taxon>
        <taxon>Sarcoptiformes</taxon>
        <taxon>Astigmata</taxon>
        <taxon>Psoroptidia</taxon>
        <taxon>Analgoidea</taxon>
        <taxon>Pyroglyphidae</taxon>
        <taxon>Dermatophagoidinae</taxon>
        <taxon>Dermatophagoides</taxon>
    </lineage>
</organism>
<evidence type="ECO:0000256" key="5">
    <source>
        <dbReference type="ARBA" id="ARBA00023136"/>
    </source>
</evidence>
<dbReference type="Gene3D" id="1.20.144.10">
    <property type="entry name" value="Phosphatidic acid phosphatase type 2/haloperoxidase"/>
    <property type="match status" value="1"/>
</dbReference>
<reference evidence="8" key="2">
    <citation type="journal article" date="2022" name="Res Sq">
        <title>Comparative Genomics Reveals Insights into the Divergent Evolution of Astigmatic Mites and Household Pest Adaptations.</title>
        <authorList>
            <person name="Xiong Q."/>
            <person name="Wan A.T.-Y."/>
            <person name="Liu X.-Y."/>
            <person name="Fung C.S.-H."/>
            <person name="Xiao X."/>
            <person name="Malainual N."/>
            <person name="Hou J."/>
            <person name="Wang L."/>
            <person name="Wang M."/>
            <person name="Yang K."/>
            <person name="Cui Y."/>
            <person name="Leung E."/>
            <person name="Nong W."/>
            <person name="Shin S.-K."/>
            <person name="Au S."/>
            <person name="Jeong K.Y."/>
            <person name="Chew F.T."/>
            <person name="Hui J."/>
            <person name="Leung T.F."/>
            <person name="Tungtrongchitr A."/>
            <person name="Zhong N."/>
            <person name="Liu Z."/>
            <person name="Tsui S."/>
        </authorList>
    </citation>
    <scope>NUCLEOTIDE SEQUENCE</scope>
    <source>
        <strain evidence="8">Derf</strain>
        <tissue evidence="8">Whole organism</tissue>
    </source>
</reference>
<evidence type="ECO:0000256" key="1">
    <source>
        <dbReference type="ARBA" id="ARBA00004141"/>
    </source>
</evidence>
<dbReference type="GO" id="GO:0005886">
    <property type="term" value="C:plasma membrane"/>
    <property type="evidence" value="ECO:0007669"/>
    <property type="project" value="TreeGrafter"/>
</dbReference>
<keyword evidence="3 6" id="KW-0812">Transmembrane</keyword>
<dbReference type="Proteomes" id="UP000790347">
    <property type="component" value="Unassembled WGS sequence"/>
</dbReference>
<accession>A0A922I7D9</accession>
<evidence type="ECO:0000256" key="4">
    <source>
        <dbReference type="ARBA" id="ARBA00022989"/>
    </source>
</evidence>
<evidence type="ECO:0000256" key="3">
    <source>
        <dbReference type="ARBA" id="ARBA00022692"/>
    </source>
</evidence>
<feature type="transmembrane region" description="Helical" evidence="6">
    <location>
        <begin position="45"/>
        <end position="67"/>
    </location>
</feature>
<dbReference type="PANTHER" id="PTHR10165:SF103">
    <property type="entry name" value="PHOSPHOLIPID PHOSPHATASE HOMOLOG 1.2 HOMOLOG"/>
    <property type="match status" value="1"/>
</dbReference>
<comment type="caution">
    <text evidence="8">The sequence shown here is derived from an EMBL/GenBank/DDBJ whole genome shotgun (WGS) entry which is preliminary data.</text>
</comment>
<comment type="similarity">
    <text evidence="2">Belongs to the PA-phosphatase related phosphoesterase family.</text>
</comment>
<sequence length="254" mass="30054">MALKIDRKIIILLILLFPLIYRYWPPYQRGFNCSDESLKHRFRTLWFKTRYLFVSTLIIPLVIIYLIQRYTSSSSSSCSSSSNLKKFLFGFMINMNMTEIFKRTFGRLRPHVYDFCHLDRYCPNGTHIDHYIDKFECLNNDYPWYITNSRLSFYSGHSAMGAFAGTYLACFIHRNLFSQKQPQQQQQQSLTGVSNFLNNWKYRLSLLLLEMAIFIVYLIPGYSQYLIKWHFLSDILTGFTFGTLNALIVHALIQ</sequence>
<dbReference type="SMART" id="SM00014">
    <property type="entry name" value="acidPPc"/>
    <property type="match status" value="1"/>
</dbReference>
<evidence type="ECO:0000256" key="6">
    <source>
        <dbReference type="SAM" id="Phobius"/>
    </source>
</evidence>
<dbReference type="GO" id="GO:0007165">
    <property type="term" value="P:signal transduction"/>
    <property type="evidence" value="ECO:0007669"/>
    <property type="project" value="TreeGrafter"/>
</dbReference>
<comment type="subcellular location">
    <subcellularLocation>
        <location evidence="1">Membrane</location>
        <topology evidence="1">Multi-pass membrane protein</topology>
    </subcellularLocation>
</comment>
<dbReference type="AlphaFoldDB" id="A0A922I7D9"/>
<dbReference type="GO" id="GO:0046839">
    <property type="term" value="P:phospholipid dephosphorylation"/>
    <property type="evidence" value="ECO:0007669"/>
    <property type="project" value="TreeGrafter"/>
</dbReference>
<dbReference type="InterPro" id="IPR036938">
    <property type="entry name" value="PAP2/HPO_sf"/>
</dbReference>